<dbReference type="Gene3D" id="1.20.58.480">
    <property type="match status" value="1"/>
</dbReference>
<proteinExistence type="inferred from homology"/>
<comment type="function">
    <text evidence="1">Heme-dependent dioxygenase that catalyzes the oxidative cleavage of the L-tryptophan (L-Trp) pyrrole ring and converts L-tryptophan to N-formyl-L-kynurenine. Catalyzes the oxidative cleavage of the indole moiety.</text>
</comment>
<gene>
    <name evidence="2" type="primary">kynA_2</name>
    <name evidence="1" type="synonym">kynA</name>
    <name evidence="2" type="ORF">Shyd_92960</name>
</gene>
<organism evidence="2 3">
    <name type="scientific">Streptomyces hydrogenans</name>
    <dbReference type="NCBI Taxonomy" id="1873719"/>
    <lineage>
        <taxon>Bacteria</taxon>
        <taxon>Bacillati</taxon>
        <taxon>Actinomycetota</taxon>
        <taxon>Actinomycetes</taxon>
        <taxon>Kitasatosporales</taxon>
        <taxon>Streptomycetaceae</taxon>
        <taxon>Streptomyces</taxon>
    </lineage>
</organism>
<accession>A0ABQ3PSD5</accession>
<sequence length="288" mass="33515">MTEEERRAQSEQTNGEPVLDFSVGRVNENSTPYIDYHSVDALLSLQHPRTEEPAELTFYITGQVQELLFKLLFTEINRVRDLLFDDRIDDALWYLRRIERTQRVLTACWEPVSTLTPREFANFRNELGSASGFQSYMYRQLEFSLGNKVRRMAEAYHAVPWLHEQVTAVLEAPSLYDATLAVLHRRGRIPEKCVPVEFAEPYVPDALVEEAWGAIYRSPEEDPQLHALAEALSELNYQYSRWRTTHLLAVERIMGHKPGTGGTLGVEWLRRVAEHRFFPELWSVRTEF</sequence>
<keyword evidence="1" id="KW-0408">Iron</keyword>
<keyword evidence="3" id="KW-1185">Reference proteome</keyword>
<comment type="catalytic activity">
    <reaction evidence="1">
        <text>L-tryptophan + O2 = N-formyl-L-kynurenine</text>
        <dbReference type="Rhea" id="RHEA:24536"/>
        <dbReference type="ChEBI" id="CHEBI:15379"/>
        <dbReference type="ChEBI" id="CHEBI:57912"/>
        <dbReference type="ChEBI" id="CHEBI:58629"/>
        <dbReference type="EC" id="1.13.11.11"/>
    </reaction>
</comment>
<dbReference type="RefSeq" id="WP_079021817.1">
    <property type="nucleotide sequence ID" value="NZ_BNBS01000043.1"/>
</dbReference>
<comment type="subunit">
    <text evidence="1">Homotetramer.</text>
</comment>
<dbReference type="InterPro" id="IPR004981">
    <property type="entry name" value="Trp_2_3_dOase"/>
</dbReference>
<evidence type="ECO:0000256" key="1">
    <source>
        <dbReference type="HAMAP-Rule" id="MF_01972"/>
    </source>
</evidence>
<dbReference type="InterPro" id="IPR037217">
    <property type="entry name" value="Trp/Indoleamine_2_3_dOase-like"/>
</dbReference>
<dbReference type="EC" id="1.13.11.11" evidence="1"/>
<evidence type="ECO:0000313" key="2">
    <source>
        <dbReference type="EMBL" id="GHI27925.1"/>
    </source>
</evidence>
<keyword evidence="1" id="KW-0349">Heme</keyword>
<dbReference type="PANTHER" id="PTHR10138:SF0">
    <property type="entry name" value="TRYPTOPHAN 2,3-DIOXYGENASE"/>
    <property type="match status" value="1"/>
</dbReference>
<dbReference type="HAMAP" id="MF_01972">
    <property type="entry name" value="T23O"/>
    <property type="match status" value="1"/>
</dbReference>
<dbReference type="Pfam" id="PF03301">
    <property type="entry name" value="Trp_dioxygenase"/>
    <property type="match status" value="2"/>
</dbReference>
<keyword evidence="1" id="KW-0823">Tryptophan catabolism</keyword>
<dbReference type="Proteomes" id="UP001052739">
    <property type="component" value="Unassembled WGS sequence"/>
</dbReference>
<dbReference type="PANTHER" id="PTHR10138">
    <property type="entry name" value="TRYPTOPHAN 2,3-DIOXYGENASE"/>
    <property type="match status" value="1"/>
</dbReference>
<comment type="caution">
    <text evidence="2">The sequence shown here is derived from an EMBL/GenBank/DDBJ whole genome shotgun (WGS) entry which is preliminary data.</text>
</comment>
<keyword evidence="1" id="KW-0560">Oxidoreductase</keyword>
<protein>
    <recommendedName>
        <fullName evidence="1">Tryptophan 2,3-dioxygenase</fullName>
        <shortName evidence="1">TDO</shortName>
        <ecNumber evidence="1">1.13.11.11</ecNumber>
    </recommendedName>
    <alternativeName>
        <fullName evidence="1">Tryptamin 2,3-dioxygenase</fullName>
    </alternativeName>
    <alternativeName>
        <fullName evidence="1">Tryptophan oxygenase</fullName>
        <shortName evidence="1">TO</shortName>
        <shortName evidence="1">TRPO</shortName>
    </alternativeName>
    <alternativeName>
        <fullName evidence="1">Tryptophan pyrrolase</fullName>
    </alternativeName>
    <alternativeName>
        <fullName evidence="1">Tryptophanase</fullName>
    </alternativeName>
</protein>
<feature type="binding site" description="axial binding residue" evidence="1">
    <location>
        <position position="246"/>
    </location>
    <ligand>
        <name>heme</name>
        <dbReference type="ChEBI" id="CHEBI:30413"/>
    </ligand>
    <ligandPart>
        <name>Fe</name>
        <dbReference type="ChEBI" id="CHEBI:18248"/>
    </ligandPart>
</feature>
<comment type="caution">
    <text evidence="1">Lacks conserved residue(s) required for the propagation of feature annotation.</text>
</comment>
<dbReference type="EMBL" id="BNDW01000117">
    <property type="protein sequence ID" value="GHI27925.1"/>
    <property type="molecule type" value="Genomic_DNA"/>
</dbReference>
<name>A0ABQ3PSD5_9ACTN</name>
<comment type="pathway">
    <text evidence="1">Amino-acid degradation; L-tryptophan degradation via kynurenine pathway; L-kynurenine from L-tryptophan: step 1/2.</text>
</comment>
<dbReference type="SUPFAM" id="SSF140959">
    <property type="entry name" value="Indolic compounds 2,3-dioxygenase-like"/>
    <property type="match status" value="1"/>
</dbReference>
<keyword evidence="1" id="KW-0223">Dioxygenase</keyword>
<evidence type="ECO:0000313" key="3">
    <source>
        <dbReference type="Proteomes" id="UP001052739"/>
    </source>
</evidence>
<comment type="cofactor">
    <cofactor evidence="1">
        <name>heme</name>
        <dbReference type="ChEBI" id="CHEBI:30413"/>
    </cofactor>
    <text evidence="1">Binds 1 heme group per subunit.</text>
</comment>
<comment type="similarity">
    <text evidence="1">Belongs to the tryptophan 2,3-dioxygenase family.</text>
</comment>
<reference evidence="2" key="1">
    <citation type="submission" date="2024-05" db="EMBL/GenBank/DDBJ databases">
        <title>Whole genome shotgun sequence of Streptomyces hydrogenans NBRC 13475.</title>
        <authorList>
            <person name="Komaki H."/>
            <person name="Tamura T."/>
        </authorList>
    </citation>
    <scope>NUCLEOTIDE SEQUENCE</scope>
    <source>
        <strain evidence="2">NBRC 13475</strain>
    </source>
</reference>
<keyword evidence="1" id="KW-0479">Metal-binding</keyword>
<feature type="binding site" evidence="1">
    <location>
        <position position="260"/>
    </location>
    <ligand>
        <name>substrate</name>
    </ligand>
</feature>
<feature type="binding site" evidence="1">
    <location>
        <position position="124"/>
    </location>
    <ligand>
        <name>substrate</name>
    </ligand>
</feature>